<reference evidence="2 3" key="1">
    <citation type="submission" date="2015-02" db="EMBL/GenBank/DDBJ databases">
        <authorList>
            <person name="Ju K.-S."/>
            <person name="Doroghazi J.R."/>
            <person name="Metcalf W."/>
        </authorList>
    </citation>
    <scope>NUCLEOTIDE SEQUENCE [LARGE SCALE GENOMIC DNA]</scope>
    <source>
        <strain evidence="2 3">NRRL B-16140</strain>
    </source>
</reference>
<dbReference type="EMBL" id="JYJG01000149">
    <property type="protein sequence ID" value="KJK46972.1"/>
    <property type="molecule type" value="Genomic_DNA"/>
</dbReference>
<accession>A0A0F0GY94</accession>
<sequence>MTGSTTTAPETVAARLLPLYAAALAGESFWEAKTAAEVRDTGEQWQRSGGSLDLLLETVSTMASRLIETTLSDHVDLHAHSCAMKRFGDACSHVTIELVRGFNQAGVHEDAGDTGQRSRHDLALDVLTGRTAARRGEQFPSAYAVVALKVRGATSATTENAFLRHGGPDTMALLHGDSGCVLLPVQSEEEAVRVCTRVSAALRPHEMWAAVAWAETTDVPEGLQVASDVLAIVTALHLPSRVYRRHDVPAEYAAVRSPAIASRLLRLIEPVMDSAVLRATLEALVTEDGNRTRAAERLIIHRSTIDYRLQRIEQLTGQCPASVLGMRTLTTAFVLHSLREQDHSAEAGLGSALPQGA</sequence>
<dbReference type="PATRIC" id="fig|68170.10.peg.5409"/>
<dbReference type="PANTHER" id="PTHR33744">
    <property type="entry name" value="CARBOHYDRATE DIACID REGULATOR"/>
    <property type="match status" value="1"/>
</dbReference>
<dbReference type="InterPro" id="IPR051448">
    <property type="entry name" value="CdaR-like_regulators"/>
</dbReference>
<dbReference type="InterPro" id="IPR042070">
    <property type="entry name" value="PucR_C-HTH_sf"/>
</dbReference>
<protein>
    <recommendedName>
        <fullName evidence="1">PucR C-terminal helix-turn-helix domain-containing protein</fullName>
    </recommendedName>
</protein>
<evidence type="ECO:0000313" key="2">
    <source>
        <dbReference type="EMBL" id="KJK46972.1"/>
    </source>
</evidence>
<evidence type="ECO:0000259" key="1">
    <source>
        <dbReference type="Pfam" id="PF13556"/>
    </source>
</evidence>
<comment type="caution">
    <text evidence="2">The sequence shown here is derived from an EMBL/GenBank/DDBJ whole genome shotgun (WGS) entry which is preliminary data.</text>
</comment>
<dbReference type="Proteomes" id="UP000033393">
    <property type="component" value="Unassembled WGS sequence"/>
</dbReference>
<proteinExistence type="predicted"/>
<dbReference type="SUPFAM" id="SSF46689">
    <property type="entry name" value="Homeodomain-like"/>
    <property type="match status" value="1"/>
</dbReference>
<dbReference type="Pfam" id="PF13556">
    <property type="entry name" value="HTH_30"/>
    <property type="match status" value="1"/>
</dbReference>
<evidence type="ECO:0000313" key="3">
    <source>
        <dbReference type="Proteomes" id="UP000033393"/>
    </source>
</evidence>
<feature type="domain" description="PucR C-terminal helix-turn-helix" evidence="1">
    <location>
        <begin position="277"/>
        <end position="323"/>
    </location>
</feature>
<dbReference type="InterPro" id="IPR025736">
    <property type="entry name" value="PucR_C-HTH_dom"/>
</dbReference>
<keyword evidence="3" id="KW-1185">Reference proteome</keyword>
<name>A0A0F0GY94_LENAE</name>
<gene>
    <name evidence="2" type="ORF">UK23_21695</name>
</gene>
<dbReference type="Gene3D" id="1.10.10.2840">
    <property type="entry name" value="PucR C-terminal helix-turn-helix domain"/>
    <property type="match status" value="1"/>
</dbReference>
<dbReference type="InterPro" id="IPR009057">
    <property type="entry name" value="Homeodomain-like_sf"/>
</dbReference>
<organism evidence="2 3">
    <name type="scientific">Lentzea aerocolonigenes</name>
    <name type="common">Lechevalieria aerocolonigenes</name>
    <name type="synonym">Saccharothrix aerocolonigenes</name>
    <dbReference type="NCBI Taxonomy" id="68170"/>
    <lineage>
        <taxon>Bacteria</taxon>
        <taxon>Bacillati</taxon>
        <taxon>Actinomycetota</taxon>
        <taxon>Actinomycetes</taxon>
        <taxon>Pseudonocardiales</taxon>
        <taxon>Pseudonocardiaceae</taxon>
        <taxon>Lentzea</taxon>
    </lineage>
</organism>
<dbReference type="RefSeq" id="WP_045313413.1">
    <property type="nucleotide sequence ID" value="NZ_JYJG01000149.1"/>
</dbReference>
<dbReference type="AlphaFoldDB" id="A0A0F0GY94"/>